<dbReference type="Proteomes" id="UP000641646">
    <property type="component" value="Unassembled WGS sequence"/>
</dbReference>
<dbReference type="AlphaFoldDB" id="A0A926VKJ8"/>
<keyword evidence="2" id="KW-1185">Reference proteome</keyword>
<proteinExistence type="predicted"/>
<reference evidence="1" key="1">
    <citation type="journal article" date="2015" name="ISME J.">
        <title>Draft Genome Sequence of Streptomyces incarnatus NRRL8089, which Produces the Nucleoside Antibiotic Sinefungin.</title>
        <authorList>
            <person name="Oshima K."/>
            <person name="Hattori M."/>
            <person name="Shimizu H."/>
            <person name="Fukuda K."/>
            <person name="Nemoto M."/>
            <person name="Inagaki K."/>
            <person name="Tamura T."/>
        </authorList>
    </citation>
    <scope>NUCLEOTIDE SEQUENCE</scope>
    <source>
        <strain evidence="1">FACHB-1375</strain>
    </source>
</reference>
<evidence type="ECO:0000313" key="1">
    <source>
        <dbReference type="EMBL" id="MBD2184953.1"/>
    </source>
</evidence>
<dbReference type="RefSeq" id="WP_190472360.1">
    <property type="nucleotide sequence ID" value="NZ_JACJPW010000101.1"/>
</dbReference>
<name>A0A926VKJ8_9CYAN</name>
<sequence length="185" mass="21004">MNLGRIISGLVATMLLIPTISNAQSRNRFPSGVASLAQMGCQNINERSPRIFFRGIEYTAINQNIPVGRTLLTAVAYLNSSESPSEIWCNLRQPDTSQRFKTLRLAFGFDARDEQNRSFQAVVVKFSLARDEEPAPRTFYLRMGDKRQIEIDIVNTRILKMEIQCTGYPTASGCPRLFFFEDTLR</sequence>
<dbReference type="EMBL" id="JACJPW010000101">
    <property type="protein sequence ID" value="MBD2184953.1"/>
    <property type="molecule type" value="Genomic_DNA"/>
</dbReference>
<accession>A0A926VKJ8</accession>
<gene>
    <name evidence="1" type="ORF">H6G03_28430</name>
</gene>
<comment type="caution">
    <text evidence="1">The sequence shown here is derived from an EMBL/GenBank/DDBJ whole genome shotgun (WGS) entry which is preliminary data.</text>
</comment>
<organism evidence="1 2">
    <name type="scientific">Aerosakkonema funiforme FACHB-1375</name>
    <dbReference type="NCBI Taxonomy" id="2949571"/>
    <lineage>
        <taxon>Bacteria</taxon>
        <taxon>Bacillati</taxon>
        <taxon>Cyanobacteriota</taxon>
        <taxon>Cyanophyceae</taxon>
        <taxon>Oscillatoriophycideae</taxon>
        <taxon>Aerosakkonematales</taxon>
        <taxon>Aerosakkonemataceae</taxon>
        <taxon>Aerosakkonema</taxon>
    </lineage>
</organism>
<reference evidence="1" key="2">
    <citation type="submission" date="2020-08" db="EMBL/GenBank/DDBJ databases">
        <authorList>
            <person name="Chen M."/>
            <person name="Teng W."/>
            <person name="Zhao L."/>
            <person name="Hu C."/>
            <person name="Zhou Y."/>
            <person name="Han B."/>
            <person name="Song L."/>
            <person name="Shu W."/>
        </authorList>
    </citation>
    <scope>NUCLEOTIDE SEQUENCE</scope>
    <source>
        <strain evidence="1">FACHB-1375</strain>
    </source>
</reference>
<evidence type="ECO:0000313" key="2">
    <source>
        <dbReference type="Proteomes" id="UP000641646"/>
    </source>
</evidence>
<protein>
    <submittedName>
        <fullName evidence="1">Uncharacterized protein</fullName>
    </submittedName>
</protein>